<evidence type="ECO:0000313" key="1">
    <source>
        <dbReference type="EMBL" id="GAK51246.1"/>
    </source>
</evidence>
<reference evidence="1" key="1">
    <citation type="journal article" date="2015" name="PeerJ">
        <title>First genomic representation of candidate bacterial phylum KSB3 points to enhanced environmental sensing as a trigger of wastewater bulking.</title>
        <authorList>
            <person name="Sekiguchi Y."/>
            <person name="Ohashi A."/>
            <person name="Parks D.H."/>
            <person name="Yamauchi T."/>
            <person name="Tyson G.W."/>
            <person name="Hugenholtz P."/>
        </authorList>
    </citation>
    <scope>NUCLEOTIDE SEQUENCE [LARGE SCALE GENOMIC DNA]</scope>
</reference>
<evidence type="ECO:0008006" key="3">
    <source>
        <dbReference type="Google" id="ProtNLM"/>
    </source>
</evidence>
<dbReference type="Gene3D" id="3.30.750.24">
    <property type="entry name" value="STAS domain"/>
    <property type="match status" value="1"/>
</dbReference>
<accession>A0A081BLI0</accession>
<name>A0A081BLI0_9BACT</name>
<keyword evidence="2" id="KW-1185">Reference proteome</keyword>
<dbReference type="SUPFAM" id="SSF52091">
    <property type="entry name" value="SpoIIaa-like"/>
    <property type="match status" value="1"/>
</dbReference>
<gene>
    <name evidence="1" type="ORF">U14_02489</name>
</gene>
<sequence length="169" mass="19264">MTTHDECVFIGRYERTFIFKAEGRLTQKSLWNANTAVQKCMEDPAVSFALIDIMQCTYMDSTILGILARWAIQFTKTHTSLPFLVGLEGGPLESIFRRMNLNMLFRLVERVDGFEKQMLSRLAFSEQQGKQEYAEQVLSAHETLAELSAENAKEFATVINCLKLELGLQ</sequence>
<dbReference type="HOGENOM" id="CLU_130803_0_0_0"/>
<protein>
    <recommendedName>
        <fullName evidence="3">STAS domain-containing protein</fullName>
    </recommendedName>
</protein>
<organism evidence="1">
    <name type="scientific">Candidatus Moduliflexus flocculans</name>
    <dbReference type="NCBI Taxonomy" id="1499966"/>
    <lineage>
        <taxon>Bacteria</taxon>
        <taxon>Candidatus Moduliflexota</taxon>
        <taxon>Candidatus Moduliflexia</taxon>
        <taxon>Candidatus Moduliflexales</taxon>
        <taxon>Candidatus Moduliflexaceae</taxon>
    </lineage>
</organism>
<dbReference type="InterPro" id="IPR036513">
    <property type="entry name" value="STAS_dom_sf"/>
</dbReference>
<evidence type="ECO:0000313" key="2">
    <source>
        <dbReference type="Proteomes" id="UP000030700"/>
    </source>
</evidence>
<dbReference type="AlphaFoldDB" id="A0A081BLI0"/>
<dbReference type="STRING" id="1499966.U14_02489"/>
<dbReference type="EMBL" id="DF820457">
    <property type="protein sequence ID" value="GAK51246.1"/>
    <property type="molecule type" value="Genomic_DNA"/>
</dbReference>
<proteinExistence type="predicted"/>
<dbReference type="Proteomes" id="UP000030700">
    <property type="component" value="Unassembled WGS sequence"/>
</dbReference>